<dbReference type="InterPro" id="IPR005064">
    <property type="entry name" value="BUG"/>
</dbReference>
<accession>A0A1W6YST9</accession>
<reference evidence="2 3" key="1">
    <citation type="submission" date="2017-05" db="EMBL/GenBank/DDBJ databases">
        <title>Complete and WGS of Bordetella genogroups.</title>
        <authorList>
            <person name="Spilker T."/>
            <person name="LiPuma J."/>
        </authorList>
    </citation>
    <scope>NUCLEOTIDE SEQUENCE [LARGE SCALE GENOMIC DNA]</scope>
    <source>
        <strain evidence="2 3">AU19157</strain>
    </source>
</reference>
<protein>
    <recommendedName>
        <fullName evidence="4">ABC transporter substrate-binding protein</fullName>
    </recommendedName>
</protein>
<dbReference type="Gene3D" id="3.40.190.150">
    <property type="entry name" value="Bordetella uptake gene, domain 1"/>
    <property type="match status" value="1"/>
</dbReference>
<comment type="similarity">
    <text evidence="1">Belongs to the UPF0065 (bug) family.</text>
</comment>
<dbReference type="SUPFAM" id="SSF53850">
    <property type="entry name" value="Periplasmic binding protein-like II"/>
    <property type="match status" value="1"/>
</dbReference>
<dbReference type="EMBL" id="CP021108">
    <property type="protein sequence ID" value="ARP83673.1"/>
    <property type="molecule type" value="Genomic_DNA"/>
</dbReference>
<dbReference type="CDD" id="cd07012">
    <property type="entry name" value="PBP2_Bug_TTT"/>
    <property type="match status" value="1"/>
</dbReference>
<dbReference type="KEGG" id="bgv:CAL12_24580"/>
<gene>
    <name evidence="2" type="ORF">CAL12_24580</name>
</gene>
<evidence type="ECO:0000313" key="3">
    <source>
        <dbReference type="Proteomes" id="UP000194151"/>
    </source>
</evidence>
<evidence type="ECO:0000313" key="2">
    <source>
        <dbReference type="EMBL" id="ARP83673.1"/>
    </source>
</evidence>
<dbReference type="PANTHER" id="PTHR42928:SF5">
    <property type="entry name" value="BLR1237 PROTEIN"/>
    <property type="match status" value="1"/>
</dbReference>
<dbReference type="Pfam" id="PF03401">
    <property type="entry name" value="TctC"/>
    <property type="match status" value="1"/>
</dbReference>
<evidence type="ECO:0000256" key="1">
    <source>
        <dbReference type="ARBA" id="ARBA00006987"/>
    </source>
</evidence>
<keyword evidence="3" id="KW-1185">Reference proteome</keyword>
<dbReference type="PANTHER" id="PTHR42928">
    <property type="entry name" value="TRICARBOXYLATE-BINDING PROTEIN"/>
    <property type="match status" value="1"/>
</dbReference>
<organism evidence="2 3">
    <name type="scientific">Bordetella genomosp. 8</name>
    <dbReference type="NCBI Taxonomy" id="1416806"/>
    <lineage>
        <taxon>Bacteria</taxon>
        <taxon>Pseudomonadati</taxon>
        <taxon>Pseudomonadota</taxon>
        <taxon>Betaproteobacteria</taxon>
        <taxon>Burkholderiales</taxon>
        <taxon>Alcaligenaceae</taxon>
        <taxon>Bordetella</taxon>
    </lineage>
</organism>
<evidence type="ECO:0008006" key="4">
    <source>
        <dbReference type="Google" id="ProtNLM"/>
    </source>
</evidence>
<dbReference type="InterPro" id="IPR042100">
    <property type="entry name" value="Bug_dom1"/>
</dbReference>
<proteinExistence type="inferred from homology"/>
<sequence length="343" mass="36369">MRGAHMRGPHMRGARMRGDRTNIRMRIARAVTVLSMGLAGVTAHAAWPDKPVRLVVSSGAGGTADILARALAEKLGAALGQPFIVENKPGAGGHLGASQVARAKPDGYVFLVSGSPTHSVGPHLYKNLNYDPMRDVPPVAMVAVAPNMLVVNADLPVKSVAELVALARQRPGELTYSSAGRGTSGHLAGAMLQNMAHIRIKHVPYNTGPEAVTAVLAGNVSMTFFTLPGVLPQVQAGKLRALAVTSRERTSLALSVPTVAEEGYPEFEALAWYGLFAPRGTPPEVVARLGAEVARIVREPDMQARLTQLGTEPHYLDAAQLEAFVAVESPKWKALIDTLPETE</sequence>
<name>A0A1W6YST9_9BORD</name>
<dbReference type="STRING" id="1416806.CAL12_24580"/>
<dbReference type="Gene3D" id="3.40.190.10">
    <property type="entry name" value="Periplasmic binding protein-like II"/>
    <property type="match status" value="1"/>
</dbReference>
<dbReference type="PIRSF" id="PIRSF017082">
    <property type="entry name" value="YflP"/>
    <property type="match status" value="1"/>
</dbReference>
<dbReference type="Proteomes" id="UP000194151">
    <property type="component" value="Chromosome"/>
</dbReference>
<dbReference type="AlphaFoldDB" id="A0A1W6YST9"/>